<comment type="caution">
    <text evidence="1">The sequence shown here is derived from an EMBL/GenBank/DDBJ whole genome shotgun (WGS) entry which is preliminary data.</text>
</comment>
<gene>
    <name evidence="1" type="ORF">LCGC14_0709930</name>
</gene>
<dbReference type="AlphaFoldDB" id="A0A0F9TN10"/>
<dbReference type="EMBL" id="LAZR01001557">
    <property type="protein sequence ID" value="KKN42783.1"/>
    <property type="molecule type" value="Genomic_DNA"/>
</dbReference>
<protein>
    <submittedName>
        <fullName evidence="1">Uncharacterized protein</fullName>
    </submittedName>
</protein>
<reference evidence="1" key="1">
    <citation type="journal article" date="2015" name="Nature">
        <title>Complex archaea that bridge the gap between prokaryotes and eukaryotes.</title>
        <authorList>
            <person name="Spang A."/>
            <person name="Saw J.H."/>
            <person name="Jorgensen S.L."/>
            <person name="Zaremba-Niedzwiedzka K."/>
            <person name="Martijn J."/>
            <person name="Lind A.E."/>
            <person name="van Eijk R."/>
            <person name="Schleper C."/>
            <person name="Guy L."/>
            <person name="Ettema T.J."/>
        </authorList>
    </citation>
    <scope>NUCLEOTIDE SEQUENCE</scope>
</reference>
<evidence type="ECO:0000313" key="1">
    <source>
        <dbReference type="EMBL" id="KKN42783.1"/>
    </source>
</evidence>
<accession>A0A0F9TN10</accession>
<sequence length="73" mass="7785">MNKRTSGTESGRARGLLANIEEVERRQAMFRAQVDRKCAACGKNLPAGTAILAHDNHIFCGRACKTEGPKGGG</sequence>
<organism evidence="1">
    <name type="scientific">marine sediment metagenome</name>
    <dbReference type="NCBI Taxonomy" id="412755"/>
    <lineage>
        <taxon>unclassified sequences</taxon>
        <taxon>metagenomes</taxon>
        <taxon>ecological metagenomes</taxon>
    </lineage>
</organism>
<proteinExistence type="predicted"/>
<name>A0A0F9TN10_9ZZZZ</name>